<gene>
    <name evidence="1" type="ORF">SAMN05216469_11179</name>
</gene>
<dbReference type="SUPFAM" id="SSF140864">
    <property type="entry name" value="TROVE domain-like"/>
    <property type="match status" value="1"/>
</dbReference>
<dbReference type="PANTHER" id="PTHR30634:SF16">
    <property type="entry name" value="OUTER-MEMBRANE LIPOPROTEIN LOLB"/>
    <property type="match status" value="1"/>
</dbReference>
<dbReference type="InterPro" id="IPR037214">
    <property type="entry name" value="TROVE_dom_sf"/>
</dbReference>
<dbReference type="EMBL" id="FOAT01000011">
    <property type="protein sequence ID" value="SEL08908.1"/>
    <property type="molecule type" value="Genomic_DNA"/>
</dbReference>
<protein>
    <submittedName>
        <fullName evidence="1">VWA domain containing CoxE-like protein</fullName>
    </submittedName>
</protein>
<dbReference type="InterPro" id="IPR036465">
    <property type="entry name" value="vWFA_dom_sf"/>
</dbReference>
<dbReference type="RefSeq" id="WP_074834131.1">
    <property type="nucleotide sequence ID" value="NZ_FOAT01000011.1"/>
</dbReference>
<name>A0A1H7MDC0_RUMAL</name>
<proteinExistence type="predicted"/>
<dbReference type="Pfam" id="PF05762">
    <property type="entry name" value="VWA_CoxE"/>
    <property type="match status" value="1"/>
</dbReference>
<evidence type="ECO:0000313" key="1">
    <source>
        <dbReference type="EMBL" id="SEL08908.1"/>
    </source>
</evidence>
<dbReference type="Proteomes" id="UP000186015">
    <property type="component" value="Unassembled WGS sequence"/>
</dbReference>
<dbReference type="SUPFAM" id="SSF53300">
    <property type="entry name" value="vWA-like"/>
    <property type="match status" value="1"/>
</dbReference>
<accession>A0A1H7MDC0</accession>
<dbReference type="Gene3D" id="3.40.50.410">
    <property type="entry name" value="von Willebrand factor, type A domain"/>
    <property type="match status" value="1"/>
</dbReference>
<dbReference type="InterPro" id="IPR050458">
    <property type="entry name" value="LolB"/>
</dbReference>
<organism evidence="1 2">
    <name type="scientific">Ruminococcus albus</name>
    <dbReference type="NCBI Taxonomy" id="1264"/>
    <lineage>
        <taxon>Bacteria</taxon>
        <taxon>Bacillati</taxon>
        <taxon>Bacillota</taxon>
        <taxon>Clostridia</taxon>
        <taxon>Eubacteriales</taxon>
        <taxon>Oscillospiraceae</taxon>
        <taxon>Ruminococcus</taxon>
    </lineage>
</organism>
<dbReference type="OrthoDB" id="9789979at2"/>
<reference evidence="1 2" key="1">
    <citation type="submission" date="2016-10" db="EMBL/GenBank/DDBJ databases">
        <authorList>
            <person name="de Groot N.N."/>
        </authorList>
    </citation>
    <scope>NUCLEOTIDE SEQUENCE [LARGE SCALE GENOMIC DNA]</scope>
    <source>
        <strain evidence="1 2">KH2T6</strain>
    </source>
</reference>
<dbReference type="InterPro" id="IPR008912">
    <property type="entry name" value="Uncharacterised_CoxE"/>
</dbReference>
<sequence>MTEDERRELSVNRWRLVLGSQSDRDLEFSGTPSELRAFADMEDLLDYLYSRSSGEDVREDGSRSGGRGDSTLSAAKWINKVRELFPNKTADVLEKHALDEFHLTELLTDKEVLEKMTPNMDLLKTIMQLRHLMKGEVLETAKRIAAKVADELREKLENSVRQSILGRIDRNSSSPVHTARNLDFKKTIRRNLKNYDSESGQLMLKEIYFSNRVKRYSNKTVIIAVDESGSMVGSVIYSAVMAQIISKLPFAEVKLVIFDTNIVDLTGQAEDPAEVLMSVQLGGGTDIGKAMCYCEKLITAPAQTVVICVTDLYEGGPVNTLMNVSRNIITSGAKLSYLTALDENANAAFDRNLGQRLADMGAFVGALTPDQLGDYVGRIFSGG</sequence>
<dbReference type="PANTHER" id="PTHR30634">
    <property type="entry name" value="OUTER MEMBRANE LOLAB LIPOPROTEIN INSERTION APPARATUS"/>
    <property type="match status" value="1"/>
</dbReference>
<dbReference type="AlphaFoldDB" id="A0A1H7MDC0"/>
<evidence type="ECO:0000313" key="2">
    <source>
        <dbReference type="Proteomes" id="UP000186015"/>
    </source>
</evidence>